<evidence type="ECO:0000256" key="1">
    <source>
        <dbReference type="SAM" id="Phobius"/>
    </source>
</evidence>
<keyword evidence="1" id="KW-0472">Membrane</keyword>
<accession>A0A2P1GMY0</accession>
<evidence type="ECO:0000313" key="3">
    <source>
        <dbReference type="EMBL" id="AVM87341.1"/>
    </source>
</evidence>
<protein>
    <submittedName>
        <fullName evidence="3">Spike protein</fullName>
    </submittedName>
</protein>
<dbReference type="GeneID" id="54124757"/>
<dbReference type="Pfam" id="PF01601">
    <property type="entry name" value="CoV_S2"/>
    <property type="match status" value="1"/>
</dbReference>
<dbReference type="GO" id="GO:0055036">
    <property type="term" value="C:virion membrane"/>
    <property type="evidence" value="ECO:0007669"/>
    <property type="project" value="InterPro"/>
</dbReference>
<dbReference type="RefSeq" id="YP_009755878.1">
    <property type="nucleotide sequence ID" value="NC_046962.1"/>
</dbReference>
<dbReference type="InterPro" id="IPR002552">
    <property type="entry name" value="Spike_S2_CoV"/>
</dbReference>
<dbReference type="GO" id="GO:0019031">
    <property type="term" value="C:viral envelope"/>
    <property type="evidence" value="ECO:0007669"/>
    <property type="project" value="InterPro"/>
</dbReference>
<dbReference type="Proteomes" id="UP000503486">
    <property type="component" value="Segment"/>
</dbReference>
<reference evidence="3" key="1">
    <citation type="journal article" date="2018" name="Nature">
        <title>The evolutionary history of vertebrate RNA viruses.</title>
        <authorList>
            <person name="Shi M."/>
            <person name="Lin X.D."/>
            <person name="Chen X."/>
            <person name="Tian J.H."/>
            <person name="Chen L.J."/>
            <person name="Li K."/>
            <person name="Wang W."/>
            <person name="Eden J.S."/>
            <person name="Shen J.J."/>
            <person name="Liu L."/>
            <person name="Holmes E.C."/>
            <person name="Zhang Y.Z."/>
        </authorList>
    </citation>
    <scope>NUCLEOTIDE SEQUENCE [LARGE SCALE GENOMIC DNA]</scope>
    <source>
        <strain evidence="3">LPSC33749</strain>
    </source>
</reference>
<keyword evidence="1" id="KW-0812">Transmembrane</keyword>
<keyword evidence="1" id="KW-1133">Transmembrane helix</keyword>
<dbReference type="GO" id="GO:0019064">
    <property type="term" value="P:fusion of virus membrane with host plasma membrane"/>
    <property type="evidence" value="ECO:0007669"/>
    <property type="project" value="InterPro"/>
</dbReference>
<sequence>MFRLLILFCSFVFGFTEVYDLWDKVVCPPNVNVIDKLTNLDKLESWSQGEGVVSSKVFGLKELFFYKVVSRVYSGLASKRYVVGNNISYDGILVNDLKVVDYSGVSVKKSIYHLGCNTPYYNVKCFLSDIINLTRCVLPKHYSGVGNVAMFGGKCYYYSLVNFYYYFQCNFNKNVFSCKRKASVTNSIYYNTTYSLEYDYNLDRLKFKVGRYIYFPDVLRFGRSYRVVTKEMQFKTNTNHFGKVYQFDDVSFVDQYYLQPSINKYYNFIFDCDCSLCAVLLFGDIVTIVRDGIVVFDLSRVDDLSLYFVRPFVKPDDVSNDDYGFVYNSDLSMFSDKYFRFLSFSKKLLVLTRGYLGLYTKPYVYCVVPVTPIEKCVVGENKYVFSTDIGKFGYDNGDYFDDPIFVSSTQTLRPTLGSVKLGNTYLWNGSFVGVNYSLPTNYEVGDVNLVCNVSSFVPDVYKYVLFKLKPVEYVSCRMLCSGRGSGENFGCTEQEIKSPLMVQCREVVRQIRLLTGSKFINGEELVFVGNSSVGKIFNFNFSFIDVVIPQLKVGLNNTMLDVSNRFQELEKLFKYKDSDAGYEDNEYSLVDREKAAKDLGLFSSLMFNADRDMSTIAAFPWLAGWRFGRQINVLSYTSRLLVKTLVDMGKDINNNFEYVRQGFNLFNNQLVINSNYINEILVLLDKFSVVNYKNFEALGYYISSVEYMAARLFEFQRLLNAVSLYKARFELEFKNLALRKQLCDKGRVGCMDFNGVYINHAYVENDDVVMLLINYLKPKACDYVDIKTYVCINGETQVAPFGCVFEGVHLVNRVDFGWANCSLPLKFRGCDYEADKLFEYHMLYRPFLDSKPSDVVLDKLTVDYKLVDVDVFQGQVKDIIGSIRNVTTIEDVVESSLYGGWLDKVNEITGLGWRWYHYIYVIVGVLLFLLLMPAIVMIFNLVFQCIKMTKVH</sequence>
<dbReference type="GO" id="GO:0046813">
    <property type="term" value="P:receptor-mediated virion attachment to host cell"/>
    <property type="evidence" value="ECO:0007669"/>
    <property type="project" value="InterPro"/>
</dbReference>
<evidence type="ECO:0000313" key="4">
    <source>
        <dbReference type="Proteomes" id="UP000503486"/>
    </source>
</evidence>
<dbReference type="EMBL" id="MG600028">
    <property type="protein sequence ID" value="AVM87341.1"/>
    <property type="molecule type" value="Genomic_RNA"/>
</dbReference>
<keyword evidence="4" id="KW-1185">Reference proteome</keyword>
<dbReference type="GO" id="GO:0039654">
    <property type="term" value="P:fusion of virus membrane with host endosome membrane"/>
    <property type="evidence" value="ECO:0007669"/>
    <property type="project" value="InterPro"/>
</dbReference>
<proteinExistence type="predicted"/>
<dbReference type="GO" id="GO:0075509">
    <property type="term" value="P:endocytosis involved in viral entry into host cell"/>
    <property type="evidence" value="ECO:0007669"/>
    <property type="project" value="InterPro"/>
</dbReference>
<feature type="transmembrane region" description="Helical" evidence="1">
    <location>
        <begin position="915"/>
        <end position="943"/>
    </location>
</feature>
<dbReference type="KEGG" id="vg:54124757"/>
<dbReference type="GO" id="GO:0016020">
    <property type="term" value="C:membrane"/>
    <property type="evidence" value="ECO:0007669"/>
    <property type="project" value="InterPro"/>
</dbReference>
<evidence type="ECO:0000259" key="2">
    <source>
        <dbReference type="Pfam" id="PF01601"/>
    </source>
</evidence>
<organism evidence="3">
    <name type="scientific">Hainan hebius popei torovirus</name>
    <dbReference type="NCBI Taxonomy" id="2116385"/>
    <lineage>
        <taxon>Viruses</taxon>
        <taxon>Riboviria</taxon>
        <taxon>Orthornavirae</taxon>
        <taxon>Pisuviricota</taxon>
        <taxon>Pisoniviricetes</taxon>
        <taxon>Nidovirales</taxon>
        <taxon>Tornidovirineae</taxon>
        <taxon>Tobaniviridae</taxon>
        <taxon>Serpentovirinae</taxon>
        <taxon>Infratovirus</taxon>
        <taxon>Hepoptovirus</taxon>
        <taxon>Infratovirus hebii</taxon>
        <taxon>Hebius tobanivirus 1</taxon>
    </lineage>
</organism>
<name>A0A2P1GMY0_9NIDO</name>
<feature type="domain" description="Spike glycoprotein S2 coronavirus" evidence="2">
    <location>
        <begin position="606"/>
        <end position="930"/>
    </location>
</feature>